<reference evidence="10" key="2">
    <citation type="submission" date="2021-04" db="EMBL/GenBank/DDBJ databases">
        <authorList>
            <person name="Gilroy R."/>
        </authorList>
    </citation>
    <scope>NUCLEOTIDE SEQUENCE</scope>
    <source>
        <strain evidence="10">ChiGjej4B4-7305</strain>
    </source>
</reference>
<gene>
    <name evidence="10" type="ORF">H9815_19750</name>
</gene>
<feature type="transmembrane region" description="Helical" evidence="8">
    <location>
        <begin position="106"/>
        <end position="137"/>
    </location>
</feature>
<evidence type="ECO:0000256" key="7">
    <source>
        <dbReference type="ARBA" id="ARBA00023136"/>
    </source>
</evidence>
<dbReference type="PANTHER" id="PTHR33908:SF11">
    <property type="entry name" value="MEMBRANE PROTEIN"/>
    <property type="match status" value="1"/>
</dbReference>
<feature type="transmembrane region" description="Helical" evidence="8">
    <location>
        <begin position="224"/>
        <end position="241"/>
    </location>
</feature>
<name>A0A9D2J5Q1_9MICO</name>
<reference evidence="10" key="1">
    <citation type="journal article" date="2021" name="PeerJ">
        <title>Extensive microbial diversity within the chicken gut microbiome revealed by metagenomics and culture.</title>
        <authorList>
            <person name="Gilroy R."/>
            <person name="Ravi A."/>
            <person name="Getino M."/>
            <person name="Pursley I."/>
            <person name="Horton D.L."/>
            <person name="Alikhan N.F."/>
            <person name="Baker D."/>
            <person name="Gharbi K."/>
            <person name="Hall N."/>
            <person name="Watson M."/>
            <person name="Adriaenssens E.M."/>
            <person name="Foster-Nyarko E."/>
            <person name="Jarju S."/>
            <person name="Secka A."/>
            <person name="Antonio M."/>
            <person name="Oren A."/>
            <person name="Chaudhuri R.R."/>
            <person name="La Ragione R."/>
            <person name="Hildebrand F."/>
            <person name="Pallen M.J."/>
        </authorList>
    </citation>
    <scope>NUCLEOTIDE SEQUENCE</scope>
    <source>
        <strain evidence="10">ChiGjej4B4-7305</strain>
    </source>
</reference>
<feature type="transmembrane region" description="Helical" evidence="8">
    <location>
        <begin position="192"/>
        <end position="217"/>
    </location>
</feature>
<evidence type="ECO:0000256" key="2">
    <source>
        <dbReference type="ARBA" id="ARBA00022475"/>
    </source>
</evidence>
<feature type="non-terminal residue" evidence="10">
    <location>
        <position position="1"/>
    </location>
</feature>
<feature type="transmembrane region" description="Helical" evidence="8">
    <location>
        <begin position="77"/>
        <end position="100"/>
    </location>
</feature>
<keyword evidence="3" id="KW-0328">Glycosyltransferase</keyword>
<evidence type="ECO:0000256" key="3">
    <source>
        <dbReference type="ARBA" id="ARBA00022676"/>
    </source>
</evidence>
<feature type="domain" description="Glycosyltransferase RgtA/B/C/D-like" evidence="9">
    <location>
        <begin position="6"/>
        <end position="165"/>
    </location>
</feature>
<evidence type="ECO:0000259" key="9">
    <source>
        <dbReference type="Pfam" id="PF13231"/>
    </source>
</evidence>
<feature type="transmembrane region" description="Helical" evidence="8">
    <location>
        <begin position="247"/>
        <end position="265"/>
    </location>
</feature>
<dbReference type="AlphaFoldDB" id="A0A9D2J5Q1"/>
<evidence type="ECO:0000313" key="10">
    <source>
        <dbReference type="EMBL" id="HIZ38015.1"/>
    </source>
</evidence>
<keyword evidence="6 8" id="KW-1133">Transmembrane helix</keyword>
<keyword evidence="4" id="KW-0808">Transferase</keyword>
<evidence type="ECO:0000313" key="11">
    <source>
        <dbReference type="Proteomes" id="UP000824037"/>
    </source>
</evidence>
<evidence type="ECO:0000256" key="8">
    <source>
        <dbReference type="SAM" id="Phobius"/>
    </source>
</evidence>
<dbReference type="Pfam" id="PF13231">
    <property type="entry name" value="PMT_2"/>
    <property type="match status" value="1"/>
</dbReference>
<dbReference type="GO" id="GO:0005886">
    <property type="term" value="C:plasma membrane"/>
    <property type="evidence" value="ECO:0007669"/>
    <property type="project" value="UniProtKB-SubCell"/>
</dbReference>
<organism evidence="10 11">
    <name type="scientific">Candidatus Ruania gallistercoris</name>
    <dbReference type="NCBI Taxonomy" id="2838746"/>
    <lineage>
        <taxon>Bacteria</taxon>
        <taxon>Bacillati</taxon>
        <taxon>Actinomycetota</taxon>
        <taxon>Actinomycetes</taxon>
        <taxon>Micrococcales</taxon>
        <taxon>Ruaniaceae</taxon>
        <taxon>Ruania</taxon>
    </lineage>
</organism>
<dbReference type="InterPro" id="IPR038731">
    <property type="entry name" value="RgtA/B/C-like"/>
</dbReference>
<comment type="caution">
    <text evidence="10">The sequence shown here is derived from an EMBL/GenBank/DDBJ whole genome shotgun (WGS) entry which is preliminary data.</text>
</comment>
<comment type="subcellular location">
    <subcellularLocation>
        <location evidence="1">Cell membrane</location>
        <topology evidence="1">Multi-pass membrane protein</topology>
    </subcellularLocation>
</comment>
<dbReference type="GO" id="GO:0009103">
    <property type="term" value="P:lipopolysaccharide biosynthetic process"/>
    <property type="evidence" value="ECO:0007669"/>
    <property type="project" value="UniProtKB-ARBA"/>
</dbReference>
<dbReference type="EMBL" id="DXBY01000336">
    <property type="protein sequence ID" value="HIZ38015.1"/>
    <property type="molecule type" value="Genomic_DNA"/>
</dbReference>
<dbReference type="GO" id="GO:0016763">
    <property type="term" value="F:pentosyltransferase activity"/>
    <property type="evidence" value="ECO:0007669"/>
    <property type="project" value="TreeGrafter"/>
</dbReference>
<keyword evidence="2" id="KW-1003">Cell membrane</keyword>
<sequence length="438" mass="46262">DWGYTDQPFLTPLLARTAIALLGDSVVALRVVALLCAVASLPVLALITREVGGGRRAQALTAWGMAGATLTLQFGHVLLTASLDLVVWPAVLLLAIRAVLREDGRWWIAAGAVIGVSSANKLLVVILMIGIALGLAVCGPRSWFASARLWVGVAIAGLLTAPSVVFQALHGWPQLAMGEALRTSNADEVRVMMWPMLVLLVGPALAVFWVVAIIGMFHRPQWRSLRFLTVAFAVVVLFVLAGGTQFYYTAGMLGALVAIGSVPVAQWAHSHGRRRAAAALLVVNAAGCAVAALPVLPVRVFGASGLAAVNSAAADQVGWPQYAEQIRTAAADAGAEVIITSNYGEAGALHRFGSGGVPVVSGHVELWHLDRPPGDAQTVVIVGGQGERASDWFDSCRTVAELDNGLGVDTEEEGEPVLVCEGLQEPWPQLWNRFRHLD</sequence>
<feature type="transmembrane region" description="Helical" evidence="8">
    <location>
        <begin position="27"/>
        <end position="47"/>
    </location>
</feature>
<evidence type="ECO:0000256" key="6">
    <source>
        <dbReference type="ARBA" id="ARBA00022989"/>
    </source>
</evidence>
<protein>
    <submittedName>
        <fullName evidence="10">Glycosyltransferase family 39 protein</fullName>
    </submittedName>
</protein>
<feature type="transmembrane region" description="Helical" evidence="8">
    <location>
        <begin position="149"/>
        <end position="172"/>
    </location>
</feature>
<evidence type="ECO:0000256" key="4">
    <source>
        <dbReference type="ARBA" id="ARBA00022679"/>
    </source>
</evidence>
<dbReference type="PANTHER" id="PTHR33908">
    <property type="entry name" value="MANNOSYLTRANSFERASE YKCB-RELATED"/>
    <property type="match status" value="1"/>
</dbReference>
<keyword evidence="5 8" id="KW-0812">Transmembrane</keyword>
<keyword evidence="7 8" id="KW-0472">Membrane</keyword>
<dbReference type="InterPro" id="IPR050297">
    <property type="entry name" value="LipidA_mod_glycosyltrf_83"/>
</dbReference>
<accession>A0A9D2J5Q1</accession>
<proteinExistence type="predicted"/>
<feature type="transmembrane region" description="Helical" evidence="8">
    <location>
        <begin position="277"/>
        <end position="296"/>
    </location>
</feature>
<evidence type="ECO:0000256" key="5">
    <source>
        <dbReference type="ARBA" id="ARBA00022692"/>
    </source>
</evidence>
<dbReference type="Proteomes" id="UP000824037">
    <property type="component" value="Unassembled WGS sequence"/>
</dbReference>
<evidence type="ECO:0000256" key="1">
    <source>
        <dbReference type="ARBA" id="ARBA00004651"/>
    </source>
</evidence>